<keyword evidence="3 6" id="KW-0732">Signal</keyword>
<dbReference type="Proteomes" id="UP000075025">
    <property type="component" value="Unassembled WGS sequence"/>
</dbReference>
<evidence type="ECO:0000256" key="2">
    <source>
        <dbReference type="ARBA" id="ARBA00022723"/>
    </source>
</evidence>
<dbReference type="Pfam" id="PF04234">
    <property type="entry name" value="CopC"/>
    <property type="match status" value="1"/>
</dbReference>
<dbReference type="InterPro" id="IPR014755">
    <property type="entry name" value="Cu-Rt/internalin_Ig-like"/>
</dbReference>
<dbReference type="GO" id="GO:0005886">
    <property type="term" value="C:plasma membrane"/>
    <property type="evidence" value="ECO:0007669"/>
    <property type="project" value="TreeGrafter"/>
</dbReference>
<feature type="chain" id="PRO_5007544566" evidence="6">
    <location>
        <begin position="28"/>
        <end position="187"/>
    </location>
</feature>
<dbReference type="PANTHER" id="PTHR34820:SF4">
    <property type="entry name" value="INNER MEMBRANE PROTEIN YEBZ"/>
    <property type="match status" value="1"/>
</dbReference>
<keyword evidence="2" id="KW-0479">Metal-binding</keyword>
<name>A0A147EW57_MICTE</name>
<feature type="transmembrane region" description="Helical" evidence="5">
    <location>
        <begin position="152"/>
        <end position="173"/>
    </location>
</feature>
<keyword evidence="4" id="KW-0186">Copper</keyword>
<dbReference type="InterPro" id="IPR014756">
    <property type="entry name" value="Ig_E-set"/>
</dbReference>
<dbReference type="PANTHER" id="PTHR34820">
    <property type="entry name" value="INNER MEMBRANE PROTEIN YEBZ"/>
    <property type="match status" value="1"/>
</dbReference>
<dbReference type="AlphaFoldDB" id="A0A147EW57"/>
<organism evidence="8 9">
    <name type="scientific">Microbacterium testaceum</name>
    <name type="common">Aureobacterium testaceum</name>
    <name type="synonym">Brevibacterium testaceum</name>
    <dbReference type="NCBI Taxonomy" id="2033"/>
    <lineage>
        <taxon>Bacteria</taxon>
        <taxon>Bacillati</taxon>
        <taxon>Actinomycetota</taxon>
        <taxon>Actinomycetes</taxon>
        <taxon>Micrococcales</taxon>
        <taxon>Microbacteriaceae</taxon>
        <taxon>Microbacterium</taxon>
    </lineage>
</organism>
<dbReference type="InterPro" id="IPR032694">
    <property type="entry name" value="CopC/D"/>
</dbReference>
<dbReference type="RefSeq" id="WP_058624177.1">
    <property type="nucleotide sequence ID" value="NZ_LDRT01000075.1"/>
</dbReference>
<gene>
    <name evidence="8" type="ORF">NS220_11460</name>
</gene>
<dbReference type="GO" id="GO:0005507">
    <property type="term" value="F:copper ion binding"/>
    <property type="evidence" value="ECO:0007669"/>
    <property type="project" value="InterPro"/>
</dbReference>
<dbReference type="GO" id="GO:0006825">
    <property type="term" value="P:copper ion transport"/>
    <property type="evidence" value="ECO:0007669"/>
    <property type="project" value="InterPro"/>
</dbReference>
<keyword evidence="5" id="KW-0812">Transmembrane</keyword>
<evidence type="ECO:0000256" key="4">
    <source>
        <dbReference type="ARBA" id="ARBA00023008"/>
    </source>
</evidence>
<reference evidence="8 9" key="1">
    <citation type="journal article" date="2016" name="Front. Microbiol.">
        <title>Genomic Resource of Rice Seed Associated Bacteria.</title>
        <authorList>
            <person name="Midha S."/>
            <person name="Bansal K."/>
            <person name="Sharma S."/>
            <person name="Kumar N."/>
            <person name="Patil P.P."/>
            <person name="Chaudhry V."/>
            <person name="Patil P.B."/>
        </authorList>
    </citation>
    <scope>NUCLEOTIDE SEQUENCE [LARGE SCALE GENOMIC DNA]</scope>
    <source>
        <strain evidence="8 9">NS220</strain>
    </source>
</reference>
<comment type="subcellular location">
    <subcellularLocation>
        <location evidence="1">Cell envelope</location>
    </subcellularLocation>
</comment>
<keyword evidence="5" id="KW-0472">Membrane</keyword>
<dbReference type="PATRIC" id="fig|2033.6.peg.3534"/>
<dbReference type="SUPFAM" id="SSF81296">
    <property type="entry name" value="E set domains"/>
    <property type="match status" value="1"/>
</dbReference>
<dbReference type="GO" id="GO:0046688">
    <property type="term" value="P:response to copper ion"/>
    <property type="evidence" value="ECO:0007669"/>
    <property type="project" value="InterPro"/>
</dbReference>
<accession>A0A147EW57</accession>
<sequence>MLRLRAVAVGCAVAVVVVLTSVVPASAHDQLLSSSPAPDERLPSAPDEITLTFSADVLDVGADIIVADAEGADWAVGDPAIASATVAVGLKEGMPAAGYEVRWRVVSSDGHPISGVIPFTVGDAAPLERAPASASAPAVAAPVADDPGVPRIVVVAALGAGIALAVLLLVSLLRRAARGRQPGKASS</sequence>
<protein>
    <submittedName>
        <fullName evidence="8">Copper resistance protein CopC</fullName>
    </submittedName>
</protein>
<dbReference type="EMBL" id="LDRT01000075">
    <property type="protein sequence ID" value="KTR93703.1"/>
    <property type="molecule type" value="Genomic_DNA"/>
</dbReference>
<evidence type="ECO:0000256" key="6">
    <source>
        <dbReference type="SAM" id="SignalP"/>
    </source>
</evidence>
<dbReference type="GO" id="GO:0042597">
    <property type="term" value="C:periplasmic space"/>
    <property type="evidence" value="ECO:0007669"/>
    <property type="project" value="InterPro"/>
</dbReference>
<feature type="signal peptide" evidence="6">
    <location>
        <begin position="1"/>
        <end position="27"/>
    </location>
</feature>
<evidence type="ECO:0000256" key="5">
    <source>
        <dbReference type="SAM" id="Phobius"/>
    </source>
</evidence>
<evidence type="ECO:0000256" key="1">
    <source>
        <dbReference type="ARBA" id="ARBA00004196"/>
    </source>
</evidence>
<dbReference type="InterPro" id="IPR007348">
    <property type="entry name" value="CopC_dom"/>
</dbReference>
<proteinExistence type="predicted"/>
<evidence type="ECO:0000313" key="8">
    <source>
        <dbReference type="EMBL" id="KTR93703.1"/>
    </source>
</evidence>
<dbReference type="GO" id="GO:0030313">
    <property type="term" value="C:cell envelope"/>
    <property type="evidence" value="ECO:0007669"/>
    <property type="project" value="UniProtKB-SubCell"/>
</dbReference>
<evidence type="ECO:0000313" key="9">
    <source>
        <dbReference type="Proteomes" id="UP000075025"/>
    </source>
</evidence>
<dbReference type="Gene3D" id="2.60.40.1220">
    <property type="match status" value="1"/>
</dbReference>
<keyword evidence="5" id="KW-1133">Transmembrane helix</keyword>
<dbReference type="OrthoDB" id="5242236at2"/>
<evidence type="ECO:0000259" key="7">
    <source>
        <dbReference type="Pfam" id="PF04234"/>
    </source>
</evidence>
<comment type="caution">
    <text evidence="8">The sequence shown here is derived from an EMBL/GenBank/DDBJ whole genome shotgun (WGS) entry which is preliminary data.</text>
</comment>
<evidence type="ECO:0000256" key="3">
    <source>
        <dbReference type="ARBA" id="ARBA00022729"/>
    </source>
</evidence>
<feature type="domain" description="CopC" evidence="7">
    <location>
        <begin position="28"/>
        <end position="121"/>
    </location>
</feature>